<evidence type="ECO:0000313" key="3">
    <source>
        <dbReference type="Proteomes" id="UP000078543"/>
    </source>
</evidence>
<dbReference type="PROSITE" id="PS50293">
    <property type="entry name" value="TPR_REGION"/>
    <property type="match status" value="1"/>
</dbReference>
<dbReference type="Proteomes" id="UP000078543">
    <property type="component" value="Unassembled WGS sequence"/>
</dbReference>
<evidence type="ECO:0000313" key="2">
    <source>
        <dbReference type="EMBL" id="OAN45399.1"/>
    </source>
</evidence>
<dbReference type="PROSITE" id="PS50005">
    <property type="entry name" value="TPR"/>
    <property type="match status" value="4"/>
</dbReference>
<dbReference type="Pfam" id="PF01075">
    <property type="entry name" value="Glyco_transf_9"/>
    <property type="match status" value="1"/>
</dbReference>
<dbReference type="RefSeq" id="WP_068504211.1">
    <property type="nucleotide sequence ID" value="NZ_LWQU01000185.1"/>
</dbReference>
<reference evidence="2 3" key="1">
    <citation type="submission" date="2016-04" db="EMBL/GenBank/DDBJ databases">
        <title>Draft genome sequence of freshwater magnetotactic bacteria Magnetospirillum marisnigri SP-1 and Magnetospirillum moscoviense BB-1.</title>
        <authorList>
            <person name="Koziaeva V."/>
            <person name="Dziuba M.V."/>
            <person name="Ivanov T.M."/>
            <person name="Kuznetsov B."/>
            <person name="Grouzdev D.S."/>
        </authorList>
    </citation>
    <scope>NUCLEOTIDE SEQUENCE [LARGE SCALE GENOMIC DNA]</scope>
    <source>
        <strain evidence="2 3">BB-1</strain>
    </source>
</reference>
<dbReference type="SUPFAM" id="SSF48452">
    <property type="entry name" value="TPR-like"/>
    <property type="match status" value="2"/>
</dbReference>
<dbReference type="AlphaFoldDB" id="A0A178M9H2"/>
<dbReference type="InterPro" id="IPR019734">
    <property type="entry name" value="TPR_rpt"/>
</dbReference>
<feature type="repeat" description="TPR" evidence="1">
    <location>
        <begin position="71"/>
        <end position="104"/>
    </location>
</feature>
<feature type="repeat" description="TPR" evidence="1">
    <location>
        <begin position="173"/>
        <end position="206"/>
    </location>
</feature>
<dbReference type="SUPFAM" id="SSF53756">
    <property type="entry name" value="UDP-Glycosyltransferase/glycogen phosphorylase"/>
    <property type="match status" value="1"/>
</dbReference>
<sequence>MNLEAELQAGILAHSEGRLGDAARCYRRVLEADSNNADALHLMGVLSLMGGEAAFAESLARQAIAAAPDWFAPHVGLGNALQAQGRLEEAAACFQTGVSLHPQSAEAYSNLSSCLCALGRADQAADAAVNAIVIDGAMAEAHNNFGNALAALGSPSEAAEAYFKAIALKPDYSDAWYNLANAQMAAGELDEAVKLYRRAIELSPAPIKYYNLGNALLAAGRPAEAIDAFRTVLELEPGFVAAAVNLSSAYKDLERLDEAASILREYQVRAPDAPDLHWNLALVSLQAGQWADGWREYEWRWKMPTFAPFVRDLGRPLWQGEDLAGRSILVHAEQGFGDAIEFCRFLPLLADRGARVVFECRAGLTRLMSALDSRIEVVALGHPLPETDYYLPMMSLVHALGPSIDQVGRAGPYLSAPAGSADFSDIAGQAGLKVGIVWAGGESRRDNRVRSCRAIDMAPLAAIAECRLFSLQVGPQAGQAAELGDGVTDLSPRLADFADTAAAIAALDLVISVDTGVVHLAGAMAKPVWVLLSKPSNGFLWMQERSDSPWYPSARLFRQTQSGDWSELMERVEREIISRYLSARS</sequence>
<dbReference type="Pfam" id="PF13432">
    <property type="entry name" value="TPR_16"/>
    <property type="match status" value="3"/>
</dbReference>
<dbReference type="GO" id="GO:0016757">
    <property type="term" value="F:glycosyltransferase activity"/>
    <property type="evidence" value="ECO:0007669"/>
    <property type="project" value="InterPro"/>
</dbReference>
<dbReference type="Gene3D" id="3.40.50.2000">
    <property type="entry name" value="Glycogen Phosphorylase B"/>
    <property type="match status" value="1"/>
</dbReference>
<keyword evidence="3" id="KW-1185">Reference proteome</keyword>
<dbReference type="EMBL" id="LWQU01000185">
    <property type="protein sequence ID" value="OAN45399.1"/>
    <property type="molecule type" value="Genomic_DNA"/>
</dbReference>
<dbReference type="SMART" id="SM00028">
    <property type="entry name" value="TPR"/>
    <property type="match status" value="7"/>
</dbReference>
<dbReference type="InterPro" id="IPR002201">
    <property type="entry name" value="Glyco_trans_9"/>
</dbReference>
<feature type="repeat" description="TPR" evidence="1">
    <location>
        <begin position="207"/>
        <end position="239"/>
    </location>
</feature>
<gene>
    <name evidence="2" type="ORF">A6A05_04575</name>
</gene>
<dbReference type="Pfam" id="PF14559">
    <property type="entry name" value="TPR_19"/>
    <property type="match status" value="1"/>
</dbReference>
<proteinExistence type="predicted"/>
<dbReference type="Gene3D" id="1.25.40.10">
    <property type="entry name" value="Tetratricopeptide repeat domain"/>
    <property type="match status" value="4"/>
</dbReference>
<dbReference type="STRING" id="1437059.A6A05_04575"/>
<organism evidence="2 3">
    <name type="scientific">Magnetospirillum moscoviense</name>
    <dbReference type="NCBI Taxonomy" id="1437059"/>
    <lineage>
        <taxon>Bacteria</taxon>
        <taxon>Pseudomonadati</taxon>
        <taxon>Pseudomonadota</taxon>
        <taxon>Alphaproteobacteria</taxon>
        <taxon>Rhodospirillales</taxon>
        <taxon>Rhodospirillaceae</taxon>
        <taxon>Magnetospirillum</taxon>
    </lineage>
</organism>
<dbReference type="PANTHER" id="PTHR44809">
    <property type="match status" value="1"/>
</dbReference>
<comment type="caution">
    <text evidence="2">The sequence shown here is derived from an EMBL/GenBank/DDBJ whole genome shotgun (WGS) entry which is preliminary data.</text>
</comment>
<keyword evidence="1" id="KW-0802">TPR repeat</keyword>
<dbReference type="InterPro" id="IPR052943">
    <property type="entry name" value="TMTC_O-mannosyl-trnsfr"/>
</dbReference>
<evidence type="ECO:0000256" key="1">
    <source>
        <dbReference type="PROSITE-ProRule" id="PRU00339"/>
    </source>
</evidence>
<name>A0A178M9H2_9PROT</name>
<feature type="repeat" description="TPR" evidence="1">
    <location>
        <begin position="139"/>
        <end position="172"/>
    </location>
</feature>
<dbReference type="PANTHER" id="PTHR44809:SF1">
    <property type="entry name" value="PROTEIN O-MANNOSYL-TRANSFERASE TMTC1"/>
    <property type="match status" value="1"/>
</dbReference>
<accession>A0A178M9H2</accession>
<protein>
    <submittedName>
        <fullName evidence="2">Uncharacterized protein</fullName>
    </submittedName>
</protein>
<dbReference type="InterPro" id="IPR011990">
    <property type="entry name" value="TPR-like_helical_dom_sf"/>
</dbReference>
<dbReference type="OrthoDB" id="9778733at2"/>